<comment type="caution">
    <text evidence="2">The sequence shown here is derived from an EMBL/GenBank/DDBJ whole genome shotgun (WGS) entry which is preliminary data.</text>
</comment>
<reference evidence="2" key="1">
    <citation type="submission" date="2021-11" db="EMBL/GenBank/DDBJ databases">
        <title>Halomonas sp., isolated from a coastal aquaculture zone in Dongshan Bay.</title>
        <authorList>
            <person name="Lin W."/>
        </authorList>
    </citation>
    <scope>NUCLEOTIDE SEQUENCE</scope>
    <source>
        <strain evidence="2">Yzlin-01</strain>
    </source>
</reference>
<organism evidence="2 3">
    <name type="scientific">Halomonas dongshanensis</name>
    <dbReference type="NCBI Taxonomy" id="2890835"/>
    <lineage>
        <taxon>Bacteria</taxon>
        <taxon>Pseudomonadati</taxon>
        <taxon>Pseudomonadota</taxon>
        <taxon>Gammaproteobacteria</taxon>
        <taxon>Oceanospirillales</taxon>
        <taxon>Halomonadaceae</taxon>
        <taxon>Halomonas</taxon>
    </lineage>
</organism>
<keyword evidence="3" id="KW-1185">Reference proteome</keyword>
<keyword evidence="1" id="KW-0175">Coiled coil</keyword>
<proteinExistence type="predicted"/>
<feature type="coiled-coil region" evidence="1">
    <location>
        <begin position="11"/>
        <end position="38"/>
    </location>
</feature>
<dbReference type="Proteomes" id="UP001165542">
    <property type="component" value="Unassembled WGS sequence"/>
</dbReference>
<sequence length="198" mass="23435">MKINDVEKSEINKKIIENKDLREKLDKLQIELNREKREREKVLGFLFLSQELLEKERNKNTSNVFSESMDEQHHSSSPAINIWLRANIFRQSNYFYKSRKFKKGLSRKINLLKNSVLFNSDWYIESYNIFNFYGMKPEEHYIKIGALEGYDPSPDFSTNEYIRTHADVAESGQNPLVHYLSFGINENRSISNSKLVKK</sequence>
<protein>
    <submittedName>
        <fullName evidence="2">Uncharacterized protein</fullName>
    </submittedName>
</protein>
<evidence type="ECO:0000256" key="1">
    <source>
        <dbReference type="SAM" id="Coils"/>
    </source>
</evidence>
<accession>A0ABT2EC44</accession>
<dbReference type="RefSeq" id="WP_259035649.1">
    <property type="nucleotide sequence ID" value="NZ_JAJISC010000003.1"/>
</dbReference>
<name>A0ABT2EC44_9GAMM</name>
<evidence type="ECO:0000313" key="2">
    <source>
        <dbReference type="EMBL" id="MCS2609141.1"/>
    </source>
</evidence>
<evidence type="ECO:0000313" key="3">
    <source>
        <dbReference type="Proteomes" id="UP001165542"/>
    </source>
</evidence>
<dbReference type="EMBL" id="JAJISC010000003">
    <property type="protein sequence ID" value="MCS2609141.1"/>
    <property type="molecule type" value="Genomic_DNA"/>
</dbReference>
<gene>
    <name evidence="2" type="ORF">LLY24_07410</name>
</gene>